<gene>
    <name evidence="3" type="ORF">DFR70_103428</name>
</gene>
<protein>
    <submittedName>
        <fullName evidence="3">Triacylglycerol esterase/lipase EstA (Alpha/beta hydrolase family)</fullName>
    </submittedName>
</protein>
<dbReference type="Proteomes" id="UP000247569">
    <property type="component" value="Unassembled WGS sequence"/>
</dbReference>
<dbReference type="Pfam" id="PF00561">
    <property type="entry name" value="Abhydrolase_1"/>
    <property type="match status" value="1"/>
</dbReference>
<proteinExistence type="predicted"/>
<organism evidence="3 4">
    <name type="scientific">Nocardia tenerifensis</name>
    <dbReference type="NCBI Taxonomy" id="228006"/>
    <lineage>
        <taxon>Bacteria</taxon>
        <taxon>Bacillati</taxon>
        <taxon>Actinomycetota</taxon>
        <taxon>Actinomycetes</taxon>
        <taxon>Mycobacteriales</taxon>
        <taxon>Nocardiaceae</taxon>
        <taxon>Nocardia</taxon>
    </lineage>
</organism>
<keyword evidence="3" id="KW-0378">Hydrolase</keyword>
<keyword evidence="1" id="KW-0732">Signal</keyword>
<dbReference type="InterPro" id="IPR029058">
    <property type="entry name" value="AB_hydrolase_fold"/>
</dbReference>
<evidence type="ECO:0000313" key="4">
    <source>
        <dbReference type="Proteomes" id="UP000247569"/>
    </source>
</evidence>
<dbReference type="PANTHER" id="PTHR37946">
    <property type="entry name" value="SLL1969 PROTEIN"/>
    <property type="match status" value="1"/>
</dbReference>
<dbReference type="RefSeq" id="WP_110293497.1">
    <property type="nucleotide sequence ID" value="NZ_QJKF01000003.1"/>
</dbReference>
<feature type="signal peptide" evidence="1">
    <location>
        <begin position="1"/>
        <end position="30"/>
    </location>
</feature>
<feature type="chain" id="PRO_5016403701" evidence="1">
    <location>
        <begin position="31"/>
        <end position="311"/>
    </location>
</feature>
<dbReference type="OrthoDB" id="8871309at2"/>
<dbReference type="GO" id="GO:0016787">
    <property type="term" value="F:hydrolase activity"/>
    <property type="evidence" value="ECO:0007669"/>
    <property type="project" value="UniProtKB-KW"/>
</dbReference>
<feature type="domain" description="AB hydrolase-1" evidence="2">
    <location>
        <begin position="54"/>
        <end position="186"/>
    </location>
</feature>
<reference evidence="3 4" key="1">
    <citation type="submission" date="2018-05" db="EMBL/GenBank/DDBJ databases">
        <title>Genomic Encyclopedia of Type Strains, Phase IV (KMG-IV): sequencing the most valuable type-strain genomes for metagenomic binning, comparative biology and taxonomic classification.</title>
        <authorList>
            <person name="Goeker M."/>
        </authorList>
    </citation>
    <scope>NUCLEOTIDE SEQUENCE [LARGE SCALE GENOMIC DNA]</scope>
    <source>
        <strain evidence="3 4">DSM 44704</strain>
    </source>
</reference>
<name>A0A318K4X7_9NOCA</name>
<dbReference type="AlphaFoldDB" id="A0A318K4X7"/>
<dbReference type="Gene3D" id="3.40.50.1820">
    <property type="entry name" value="alpha/beta hydrolase"/>
    <property type="match status" value="1"/>
</dbReference>
<evidence type="ECO:0000256" key="1">
    <source>
        <dbReference type="SAM" id="SignalP"/>
    </source>
</evidence>
<evidence type="ECO:0000259" key="2">
    <source>
        <dbReference type="Pfam" id="PF00561"/>
    </source>
</evidence>
<dbReference type="EMBL" id="QJKF01000003">
    <property type="protein sequence ID" value="PXX66679.1"/>
    <property type="molecule type" value="Genomic_DNA"/>
</dbReference>
<dbReference type="InterPro" id="IPR000073">
    <property type="entry name" value="AB_hydrolase_1"/>
</dbReference>
<dbReference type="PANTHER" id="PTHR37946:SF1">
    <property type="entry name" value="SLL1969 PROTEIN"/>
    <property type="match status" value="1"/>
</dbReference>
<accession>A0A318K4X7</accession>
<keyword evidence="4" id="KW-1185">Reference proteome</keyword>
<dbReference type="SUPFAM" id="SSF53474">
    <property type="entry name" value="alpha/beta-Hydrolases"/>
    <property type="match status" value="1"/>
</dbReference>
<comment type="caution">
    <text evidence="3">The sequence shown here is derived from an EMBL/GenBank/DDBJ whole genome shotgun (WGS) entry which is preliminary data.</text>
</comment>
<evidence type="ECO:0000313" key="3">
    <source>
        <dbReference type="EMBL" id="PXX66679.1"/>
    </source>
</evidence>
<sequence length="311" mass="31635">MWIGKQAARIAGLMLAAAAAAVLHAPAAVAAPPIPAFAGANDFACRPSAERPQPVVLVHGSGTDAPNSFALLAPLLRSEGHCVFAANLGPTPGLRDVVSGQAGSGSMGVGPVGAAMLGRTIYGVGDIDRMATELSDVVQAVRAATGARQVALVGHSTGGNVIRQYLRAHGPEAVTQVITLGTPYRGSTWAGLRTNYPDLASLGLENAQIAAQVFGTPGQQQVVGSPLLNRLNAGGETVPGVRYTALASRADEIITPQETALLSAPTGDNRNIWLQDGCPTDIANHSGLLGDTRAAAAVLSALANDNRPLPC</sequence>